<dbReference type="PANTHER" id="PTHR13091:SF0">
    <property type="entry name" value="NONSENSE-MEDIATED MRNA DECAY FACTOR SMG8"/>
    <property type="match status" value="1"/>
</dbReference>
<dbReference type="Proteomes" id="UP000036681">
    <property type="component" value="Unplaced"/>
</dbReference>
<feature type="compositionally biased region" description="Basic and acidic residues" evidence="5">
    <location>
        <begin position="13"/>
        <end position="30"/>
    </location>
</feature>
<evidence type="ECO:0000256" key="2">
    <source>
        <dbReference type="ARBA" id="ARBA00023161"/>
    </source>
</evidence>
<feature type="compositionally biased region" description="Acidic residues" evidence="5">
    <location>
        <begin position="52"/>
        <end position="71"/>
    </location>
</feature>
<evidence type="ECO:0000313" key="7">
    <source>
        <dbReference type="WBParaSite" id="ALUE_0002004901-mRNA-1"/>
    </source>
</evidence>
<reference evidence="7" key="1">
    <citation type="submission" date="2017-02" db="UniProtKB">
        <authorList>
            <consortium name="WormBaseParasite"/>
        </authorList>
    </citation>
    <scope>IDENTIFICATION</scope>
</reference>
<sequence>MYVLSDDIEMLLDRDNRIQPDDDDEQRRCDGSPCKGGSSSVGGPGSVSDFSDLSEDREERDSLEDEEETEESTTRGGGSRSQLRSLRAHMDDYNSSSAEENESAGGVEHTCYLDEDDVQLKERDTDGDERFRLMAIESEEHLANMRSKYKGSDLVRLWQFLECLPNSDSLPLLPLFPSWALICLGPSSIYRKASQPAVSQLIFKGGFVEDSGVSEETRHKAGLRDMPNFKSGSHFLLPVDIYLPVDAEKWDADMKEIMNDSVSHRPRRPPKPGASSREKVKLFIGFEYECPRGHRFMIENAQTPMRAAAANSKLSVVVNVIAFERNVVFKESGAQLLRSEVPIWMHCTCRRAPQVCAQLMRIHVVTPKAPVTVTIDPHVQPSSRETTFYTGEDPIKLEWAKYYIFRLPYVYAGPQGPIRRPTEPTVMGKLLPNCIKVEYIPTH</sequence>
<keyword evidence="6" id="KW-1185">Reference proteome</keyword>
<comment type="function">
    <text evidence="4">Involved in nonsense-mediated decay (NMD) of mRNAs containing premature stop codons.</text>
</comment>
<dbReference type="InterPro" id="IPR019354">
    <property type="entry name" value="SMG8-like"/>
</dbReference>
<organism evidence="6 7">
    <name type="scientific">Ascaris lumbricoides</name>
    <name type="common">Giant roundworm</name>
    <dbReference type="NCBI Taxonomy" id="6252"/>
    <lineage>
        <taxon>Eukaryota</taxon>
        <taxon>Metazoa</taxon>
        <taxon>Ecdysozoa</taxon>
        <taxon>Nematoda</taxon>
        <taxon>Chromadorea</taxon>
        <taxon>Rhabditida</taxon>
        <taxon>Spirurina</taxon>
        <taxon>Ascaridomorpha</taxon>
        <taxon>Ascaridoidea</taxon>
        <taxon>Ascarididae</taxon>
        <taxon>Ascaris</taxon>
    </lineage>
</organism>
<evidence type="ECO:0000313" key="6">
    <source>
        <dbReference type="Proteomes" id="UP000036681"/>
    </source>
</evidence>
<evidence type="ECO:0000256" key="3">
    <source>
        <dbReference type="ARBA" id="ARBA00029509"/>
    </source>
</evidence>
<dbReference type="WBParaSite" id="ALUE_0002004901-mRNA-1">
    <property type="protein sequence ID" value="ALUE_0002004901-mRNA-1"/>
    <property type="gene ID" value="ALUE_0002004901"/>
</dbReference>
<evidence type="ECO:0000256" key="1">
    <source>
        <dbReference type="ARBA" id="ARBA00006443"/>
    </source>
</evidence>
<protein>
    <recommendedName>
        <fullName evidence="3 4">Nonsense-mediated mRNA decay factor SMG8</fullName>
    </recommendedName>
</protein>
<dbReference type="GO" id="GO:0000184">
    <property type="term" value="P:nuclear-transcribed mRNA catabolic process, nonsense-mediated decay"/>
    <property type="evidence" value="ECO:0007669"/>
    <property type="project" value="UniProtKB-UniRule"/>
</dbReference>
<dbReference type="Pfam" id="PF10220">
    <property type="entry name" value="Smg8_Smg9"/>
    <property type="match status" value="2"/>
</dbReference>
<evidence type="ECO:0000256" key="5">
    <source>
        <dbReference type="SAM" id="MobiDB-lite"/>
    </source>
</evidence>
<proteinExistence type="inferred from homology"/>
<dbReference type="AlphaFoldDB" id="A0A0M3IMS1"/>
<evidence type="ECO:0000256" key="4">
    <source>
        <dbReference type="RuleBase" id="RU367133"/>
    </source>
</evidence>
<comment type="similarity">
    <text evidence="1 4">Belongs to the SMG8 family.</text>
</comment>
<keyword evidence="2 4" id="KW-0866">Nonsense-mediated mRNA decay</keyword>
<accession>A0A0M3IMS1</accession>
<feature type="region of interest" description="Disordered" evidence="5">
    <location>
        <begin position="13"/>
        <end position="83"/>
    </location>
</feature>
<dbReference type="PANTHER" id="PTHR13091">
    <property type="entry name" value="AMPLIFIED IN BREAST CANCER 2-RELATED"/>
    <property type="match status" value="1"/>
</dbReference>
<name>A0A0M3IMS1_ASCLU</name>